<dbReference type="EMBL" id="JAMKPW020000041">
    <property type="protein sequence ID" value="KAK8196566.1"/>
    <property type="molecule type" value="Genomic_DNA"/>
</dbReference>
<dbReference type="Proteomes" id="UP001320706">
    <property type="component" value="Unassembled WGS sequence"/>
</dbReference>
<keyword evidence="2" id="KW-1185">Reference proteome</keyword>
<protein>
    <submittedName>
        <fullName evidence="1">Uncharacterized protein</fullName>
    </submittedName>
</protein>
<evidence type="ECO:0000313" key="1">
    <source>
        <dbReference type="EMBL" id="KAK8196566.1"/>
    </source>
</evidence>
<gene>
    <name evidence="1" type="ORF">M8818_006731</name>
</gene>
<name>A0ACC3S578_9PEZI</name>
<sequence>MPEYRRVQHVRQAALFAVIIPDQLSSKNSSLGGKHCCLNSTFRHRIFPSHWKSLSGHHSTNSSTMSAEDQQSQSGYEEEAGAGGPGAPTPLTALEGVAGLTKRDIQLLIDGGYHTVESVAYTPKKTLEQIKGVSEQKATKFLTEASKLVPMGFTTATEMHQRRSELISITTGSKQLDTLLAGGIETGSITEIFGEFRTGKSQICHTLAVTCQLPFDMGGGEGKCLYIDTEGTFRPVRLLAVANRYGLSGEEVLDNVAYARAYNSDHQLQLLNQAAQMMTETRFSLLVVDSATSLYRTDFMGRGELSSRQTHLAKFMRTLQSFAELSSATGHELSQLSRSTSSIHHKPTKNTQPHTLSPLSGSSTQSHGIIMTGPIAPYLYTEARLNIEPTFPGATLHIPTQASGSVFSPRKRARNSDNPRSQDEETYAKKHLATEGSLFFRHRNRSPRSFVWRVLDDRKLLEIQCVDLVQERKTSQESVLTYAITFEHSIRPNGVAFADPEEHDALEIFVLTTGNELYTLSLRKDVLLKSAVPAAEDFDPASCFKCYMPSSFSFRHPYKLVATSSLELFLSLHDGGLMRLDRKPGDNGSHWRETFFSEGSWTSSFRGIIPWKGHNTVRFHDVDLEHNTAASIAPSPDKNHILTVTLDHTLKAWNGKTGKVGVQTDILGENHNEPQQTAQYLMNPSQGTLMQVTEVEGQPDGDAYYIVTNSPKDHQFKFWAVRDADSSTHGIRDVQPDIKLLPPIDELMNTNVWQLADFHVQPGPGWRNTSLWIRARSGAICRTFVLEFDLLAPTDDLEDAWKNNWVAVDDESLTIEQLMKAADYPSESPIASLGPVTSTNQWLSFLFYPGRLSAPMLETALYIYKKGLNLLKASAQKSDAEKPLKERLCAAITGKVGLERNSDGQLDYIKHEADVAAQWHVFFGLVRHLHSRRGDSLSLAFDSETGLAWHMRADQVCPIRTCSELEVLQLNEHIFTSEDDAWMHDSLPLARYLPDDKSVGIARLIAAAATFRSSLSREFQEGFHSASSADSLKVDSEIPDDHADDTYNVRLQALYERTEIAQEVSDDEFNKLTDSMQDLGGLGELGNDLFLDALERLGATSRGVDDEQALTRYGDRTTIRGAQEALQRGHGVLLDLLALVVFMAGDLEPEELSPDFKPSELYMQIMRKLKEYQVLIWLATNVREEPRKHRRQSNEGALDASQDSKAPVEPTLTLFESIFIGDWQSMRFPNDSMSALITYWCQAWTFGPQLATAYSGVTAHIVSNLLKHGNVDLASDFLRFLPWNPWTCYLKARLYLAIGEYTFASEYFRQAAEEVSLDRFNVATFDTSALLSPNAHGSFGQGLPRYYLHVAHLFETARLHSYTADFATLALDHHIEENESINDSSIADLDRRKRSMHGSPAAMKVDLAVEEIRLLRFQELKEEILGRLFNASLQSARYEQAFNALVQFGNPALRKASLQSLLQSLLSANQTNTLLTLPFPTHLLPDVDAILLTLARKHLAFAPSSSTNPSSSTPTPQYHQILYAWRIRHSDFRGAAQILFERLQRLKTSSAKVFEPDDETLVQCYLMLINTLACCGADEGWILAEPVEGAAQLMKEGKIGKGARGEVRRAKRRIVTLEDVRREYQAELDRRSEIVQGRFAFGVGGGEAMDVL</sequence>
<comment type="caution">
    <text evidence="1">The sequence shown here is derived from an EMBL/GenBank/DDBJ whole genome shotgun (WGS) entry which is preliminary data.</text>
</comment>
<organism evidence="1 2">
    <name type="scientific">Zalaria obscura</name>
    <dbReference type="NCBI Taxonomy" id="2024903"/>
    <lineage>
        <taxon>Eukaryota</taxon>
        <taxon>Fungi</taxon>
        <taxon>Dikarya</taxon>
        <taxon>Ascomycota</taxon>
        <taxon>Pezizomycotina</taxon>
        <taxon>Dothideomycetes</taxon>
        <taxon>Dothideomycetidae</taxon>
        <taxon>Dothideales</taxon>
        <taxon>Zalariaceae</taxon>
        <taxon>Zalaria</taxon>
    </lineage>
</organism>
<accession>A0ACC3S578</accession>
<evidence type="ECO:0000313" key="2">
    <source>
        <dbReference type="Proteomes" id="UP001320706"/>
    </source>
</evidence>
<proteinExistence type="predicted"/>
<reference evidence="1" key="1">
    <citation type="submission" date="2024-02" db="EMBL/GenBank/DDBJ databases">
        <title>Metagenome Assembled Genome of Zalaria obscura JY119.</title>
        <authorList>
            <person name="Vighnesh L."/>
            <person name="Jagadeeshwari U."/>
            <person name="Venkata Ramana C."/>
            <person name="Sasikala C."/>
        </authorList>
    </citation>
    <scope>NUCLEOTIDE SEQUENCE</scope>
    <source>
        <strain evidence="1">JY119</strain>
    </source>
</reference>